<keyword evidence="2" id="KW-1185">Reference proteome</keyword>
<name>A0A840RRG1_9BURK</name>
<sequence>MRQAYRLVVRTFQKGIAVRNSFICIREDQDDRDVLQLFVFFKNIKKCKYFKKFVELF</sequence>
<evidence type="ECO:0000313" key="2">
    <source>
        <dbReference type="Proteomes" id="UP000571084"/>
    </source>
</evidence>
<accession>A0A840RRG1</accession>
<evidence type="ECO:0000313" key="1">
    <source>
        <dbReference type="EMBL" id="MBB5199304.1"/>
    </source>
</evidence>
<dbReference type="EMBL" id="JACHHQ010000002">
    <property type="protein sequence ID" value="MBB5199304.1"/>
    <property type="molecule type" value="Genomic_DNA"/>
</dbReference>
<comment type="caution">
    <text evidence="1">The sequence shown here is derived from an EMBL/GenBank/DDBJ whole genome shotgun (WGS) entry which is preliminary data.</text>
</comment>
<proteinExistence type="predicted"/>
<dbReference type="Proteomes" id="UP000571084">
    <property type="component" value="Unassembled WGS sequence"/>
</dbReference>
<protein>
    <submittedName>
        <fullName evidence="1">Uncharacterized protein</fullName>
    </submittedName>
</protein>
<organism evidence="1 2">
    <name type="scientific">Glaciimonas immobilis</name>
    <dbReference type="NCBI Taxonomy" id="728004"/>
    <lineage>
        <taxon>Bacteria</taxon>
        <taxon>Pseudomonadati</taxon>
        <taxon>Pseudomonadota</taxon>
        <taxon>Betaproteobacteria</taxon>
        <taxon>Burkholderiales</taxon>
        <taxon>Oxalobacteraceae</taxon>
        <taxon>Glaciimonas</taxon>
    </lineage>
</organism>
<reference evidence="1 2" key="1">
    <citation type="submission" date="2020-08" db="EMBL/GenBank/DDBJ databases">
        <title>Genomic Encyclopedia of Type Strains, Phase IV (KMG-IV): sequencing the most valuable type-strain genomes for metagenomic binning, comparative biology and taxonomic classification.</title>
        <authorList>
            <person name="Goeker M."/>
        </authorList>
    </citation>
    <scope>NUCLEOTIDE SEQUENCE [LARGE SCALE GENOMIC DNA]</scope>
    <source>
        <strain evidence="1 2">DSM 23240</strain>
    </source>
</reference>
<gene>
    <name evidence="1" type="ORF">HNR39_001131</name>
</gene>
<dbReference type="AlphaFoldDB" id="A0A840RRG1"/>